<protein>
    <submittedName>
        <fullName evidence="1">Uncharacterized protein</fullName>
    </submittedName>
</protein>
<evidence type="ECO:0000313" key="2">
    <source>
        <dbReference type="Proteomes" id="UP001420932"/>
    </source>
</evidence>
<dbReference type="Proteomes" id="UP001420932">
    <property type="component" value="Unassembled WGS sequence"/>
</dbReference>
<evidence type="ECO:0000313" key="1">
    <source>
        <dbReference type="EMBL" id="KAK9097799.1"/>
    </source>
</evidence>
<proteinExistence type="predicted"/>
<gene>
    <name evidence="1" type="ORF">Syun_024844</name>
</gene>
<dbReference type="AlphaFoldDB" id="A0AAP0HU64"/>
<dbReference type="EMBL" id="JBBNAF010000011">
    <property type="protein sequence ID" value="KAK9097799.1"/>
    <property type="molecule type" value="Genomic_DNA"/>
</dbReference>
<keyword evidence="2" id="KW-1185">Reference proteome</keyword>
<sequence>MRFIIMMKFNFILILMAKILEILQGRVLRRVLQLGVAVSVHSVANDALFAGHYEFEEKNADARRT</sequence>
<comment type="caution">
    <text evidence="1">The sequence shown here is derived from an EMBL/GenBank/DDBJ whole genome shotgun (WGS) entry which is preliminary data.</text>
</comment>
<accession>A0AAP0HU64</accession>
<reference evidence="1 2" key="1">
    <citation type="submission" date="2024-01" db="EMBL/GenBank/DDBJ databases">
        <title>Genome assemblies of Stephania.</title>
        <authorList>
            <person name="Yang L."/>
        </authorList>
    </citation>
    <scope>NUCLEOTIDE SEQUENCE [LARGE SCALE GENOMIC DNA]</scope>
    <source>
        <strain evidence="1">YNDBR</strain>
        <tissue evidence="1">Leaf</tissue>
    </source>
</reference>
<organism evidence="1 2">
    <name type="scientific">Stephania yunnanensis</name>
    <dbReference type="NCBI Taxonomy" id="152371"/>
    <lineage>
        <taxon>Eukaryota</taxon>
        <taxon>Viridiplantae</taxon>
        <taxon>Streptophyta</taxon>
        <taxon>Embryophyta</taxon>
        <taxon>Tracheophyta</taxon>
        <taxon>Spermatophyta</taxon>
        <taxon>Magnoliopsida</taxon>
        <taxon>Ranunculales</taxon>
        <taxon>Menispermaceae</taxon>
        <taxon>Menispermoideae</taxon>
        <taxon>Cissampelideae</taxon>
        <taxon>Stephania</taxon>
    </lineage>
</organism>
<name>A0AAP0HU64_9MAGN</name>